<dbReference type="SUPFAM" id="SSF51905">
    <property type="entry name" value="FAD/NAD(P)-binding domain"/>
    <property type="match status" value="2"/>
</dbReference>
<evidence type="ECO:0000313" key="3">
    <source>
        <dbReference type="Proteomes" id="UP001553161"/>
    </source>
</evidence>
<dbReference type="PANTHER" id="PTHR43539">
    <property type="entry name" value="FLAVIN-BINDING MONOOXYGENASE-LIKE PROTEIN (AFU_ORTHOLOGUE AFUA_4G09220)"/>
    <property type="match status" value="1"/>
</dbReference>
<dbReference type="Proteomes" id="UP001553161">
    <property type="component" value="Unassembled WGS sequence"/>
</dbReference>
<evidence type="ECO:0000313" key="2">
    <source>
        <dbReference type="EMBL" id="MEV8468125.1"/>
    </source>
</evidence>
<dbReference type="PRINTS" id="PR00411">
    <property type="entry name" value="PNDRDTASEI"/>
</dbReference>
<accession>A0ABV3L973</accession>
<protein>
    <submittedName>
        <fullName evidence="2">NAD(P)-binding domain-containing protein</fullName>
    </submittedName>
</protein>
<organism evidence="2 3">
    <name type="scientific">Meridianimarinicoccus marinus</name>
    <dbReference type="NCBI Taxonomy" id="3231483"/>
    <lineage>
        <taxon>Bacteria</taxon>
        <taxon>Pseudomonadati</taxon>
        <taxon>Pseudomonadota</taxon>
        <taxon>Alphaproteobacteria</taxon>
        <taxon>Rhodobacterales</taxon>
        <taxon>Paracoccaceae</taxon>
        <taxon>Meridianimarinicoccus</taxon>
    </lineage>
</organism>
<sequence length="411" mass="44490">MLRIHTLVIGAGQAGLAMSHCLAQRAIPHVVLERGEVANSWKSERWDSLRLLTPNWQNRLPGHGYDGPDPDGFMAMPDVIGFLENYASLSHAPVETGVRVTALTAEGGGYRVVTDKGSWQAEHVVVATGACNIASVPGFAHALPAHITQFTPIDYKTPAQLPPGGVLVVGGSATGVQLAAELRRAGHDVILSTGEHIRMPRHYRGRDIQWWMEVIGLNATRISEVDDMDRVRRLPSLQLAGRADPQFADLNALQALGIEITGRLATVQDGVARFSGALANHCALSDLKMNRLLDAVDAWAETTGPAGLPAPVRFDPTRVPAMPCLSLDLRAGRIATVLWATGYRPDYRWIEMPVFDRKGRLLHDNGAVAPGLHVLGLPFLRRRNSALIGGVSEDAGHIADRIDRTRHTNAA</sequence>
<dbReference type="InterPro" id="IPR050982">
    <property type="entry name" value="Auxin_biosynth/cation_transpt"/>
</dbReference>
<name>A0ABV3L973_9RHOB</name>
<keyword evidence="3" id="KW-1185">Reference proteome</keyword>
<dbReference type="PANTHER" id="PTHR43539:SF78">
    <property type="entry name" value="FLAVIN-CONTAINING MONOOXYGENASE"/>
    <property type="match status" value="1"/>
</dbReference>
<dbReference type="Pfam" id="PF13738">
    <property type="entry name" value="Pyr_redox_3"/>
    <property type="match status" value="1"/>
</dbReference>
<evidence type="ECO:0000256" key="1">
    <source>
        <dbReference type="ARBA" id="ARBA00023002"/>
    </source>
</evidence>
<dbReference type="Gene3D" id="3.50.50.60">
    <property type="entry name" value="FAD/NAD(P)-binding domain"/>
    <property type="match status" value="2"/>
</dbReference>
<gene>
    <name evidence="2" type="ORF">AB0T83_15210</name>
</gene>
<comment type="caution">
    <text evidence="2">The sequence shown here is derived from an EMBL/GenBank/DDBJ whole genome shotgun (WGS) entry which is preliminary data.</text>
</comment>
<dbReference type="RefSeq" id="WP_366194080.1">
    <property type="nucleotide sequence ID" value="NZ_JBFBVU010000022.1"/>
</dbReference>
<dbReference type="EMBL" id="JBFBVU010000022">
    <property type="protein sequence ID" value="MEV8468125.1"/>
    <property type="molecule type" value="Genomic_DNA"/>
</dbReference>
<keyword evidence="1" id="KW-0560">Oxidoreductase</keyword>
<reference evidence="2 3" key="1">
    <citation type="submission" date="2024-07" db="EMBL/GenBank/DDBJ databases">
        <authorList>
            <person name="Kang M."/>
        </authorList>
    </citation>
    <scope>NUCLEOTIDE SEQUENCE [LARGE SCALE GENOMIC DNA]</scope>
    <source>
        <strain evidence="2 3">DFM31</strain>
    </source>
</reference>
<dbReference type="InterPro" id="IPR036188">
    <property type="entry name" value="FAD/NAD-bd_sf"/>
</dbReference>
<proteinExistence type="predicted"/>